<dbReference type="InterPro" id="IPR010182">
    <property type="entry name" value="ArgE/DapE"/>
</dbReference>
<evidence type="ECO:0000259" key="12">
    <source>
        <dbReference type="Pfam" id="PF07687"/>
    </source>
</evidence>
<dbReference type="InterPro" id="IPR002933">
    <property type="entry name" value="Peptidase_M20"/>
</dbReference>
<dbReference type="InterPro" id="IPR011650">
    <property type="entry name" value="Peptidase_M20_dimer"/>
</dbReference>
<evidence type="ECO:0000256" key="7">
    <source>
        <dbReference type="ARBA" id="ARBA00022723"/>
    </source>
</evidence>
<dbReference type="EC" id="3.5.1.18" evidence="5"/>
<dbReference type="Gene3D" id="3.40.630.10">
    <property type="entry name" value="Zn peptidases"/>
    <property type="match status" value="2"/>
</dbReference>
<dbReference type="SUPFAM" id="SSF53187">
    <property type="entry name" value="Zn-dependent exopeptidases"/>
    <property type="match status" value="1"/>
</dbReference>
<dbReference type="GO" id="GO:0009014">
    <property type="term" value="F:succinyl-diaminopimelate desuccinylase activity"/>
    <property type="evidence" value="ECO:0007669"/>
    <property type="project" value="UniProtKB-EC"/>
</dbReference>
<comment type="pathway">
    <text evidence="3">Amino-acid biosynthesis; L-lysine biosynthesis via DAP pathway; LL-2,6-diaminopimelate from (S)-tetrahydrodipicolinate (succinylase route): step 3/3.</text>
</comment>
<comment type="cofactor">
    <cofactor evidence="2">
        <name>Zn(2+)</name>
        <dbReference type="ChEBI" id="CHEBI:29105"/>
    </cofactor>
</comment>
<comment type="similarity">
    <text evidence="4">Belongs to the peptidase M20A family.</text>
</comment>
<dbReference type="AlphaFoldDB" id="A0AAE3FZ34"/>
<accession>A0AAE3FZ34</accession>
<dbReference type="PROSITE" id="PS00759">
    <property type="entry name" value="ARGE_DAPE_CPG2_2"/>
    <property type="match status" value="1"/>
</dbReference>
<evidence type="ECO:0000256" key="9">
    <source>
        <dbReference type="ARBA" id="ARBA00022833"/>
    </source>
</evidence>
<sequence length="415" mass="44301">MHLTASVRSVPDDTYFQTLLSLLSIDTQNPPGGTRAAIDWLEIWFTDRNIETRRLAVDEAKPNLLATIPGESEYTLLYQGHVDTVPFDDSQWSYDPLGEGVDNRIYGRGATDMKGALASMLVLADTLATLDSTPPITVQFLFVSDEETAGQAGLPSVLDADMLRADASVIGETTSTIDRYSVTVADRGSIWLTLAAEGTAAHGSRPMIGDNAIDRLCEVLAALNQRLPDRTFQFSPDVEPIIGESVEYYADSIGREAAAELFEHPTVNVGTIEGGTAVNSVPEQARARVDIRLSPGVGTQAVLSDIRECLSEFPAVSIADVSWSTGTYEPLSSPLVSALQSTVSAVTGKSLHARSATGGGDVKKLRNAGIPTVEFGVGTDTVHGVDEYTTIEALRKNTEIYAGLVAELCGDPHAN</sequence>
<dbReference type="Proteomes" id="UP001203207">
    <property type="component" value="Unassembled WGS sequence"/>
</dbReference>
<keyword evidence="9" id="KW-0862">Zinc</keyword>
<dbReference type="SUPFAM" id="SSF55031">
    <property type="entry name" value="Bacterial exopeptidase dimerisation domain"/>
    <property type="match status" value="1"/>
</dbReference>
<dbReference type="PANTHER" id="PTHR43808:SF32">
    <property type="entry name" value="ARGE_DAPE-RELATED DEACYLASE"/>
    <property type="match status" value="1"/>
</dbReference>
<dbReference type="PANTHER" id="PTHR43808">
    <property type="entry name" value="ACETYLORNITHINE DEACETYLASE"/>
    <property type="match status" value="1"/>
</dbReference>
<evidence type="ECO:0000256" key="6">
    <source>
        <dbReference type="ARBA" id="ARBA00016853"/>
    </source>
</evidence>
<reference evidence="13" key="2">
    <citation type="submission" date="2022-02" db="EMBL/GenBank/DDBJ databases">
        <authorList>
            <person name="Elcheninov A.G."/>
            <person name="Sorokin D.Y."/>
            <person name="Kublanov I.V."/>
        </authorList>
    </citation>
    <scope>NUCLEOTIDE SEQUENCE</scope>
    <source>
        <strain evidence="13">AArc-St2</strain>
    </source>
</reference>
<comment type="cofactor">
    <cofactor evidence="1">
        <name>Co(2+)</name>
        <dbReference type="ChEBI" id="CHEBI:48828"/>
    </cofactor>
</comment>
<dbReference type="Pfam" id="PF01546">
    <property type="entry name" value="Peptidase_M20"/>
    <property type="match status" value="1"/>
</dbReference>
<dbReference type="InterPro" id="IPR050072">
    <property type="entry name" value="Peptidase_M20A"/>
</dbReference>
<feature type="domain" description="Peptidase M20 dimerisation" evidence="12">
    <location>
        <begin position="185"/>
        <end position="312"/>
    </location>
</feature>
<dbReference type="RefSeq" id="WP_250585480.1">
    <property type="nucleotide sequence ID" value="NZ_JAKRVX010000007.1"/>
</dbReference>
<keyword evidence="8" id="KW-0378">Hydrolase</keyword>
<dbReference type="Gene3D" id="3.30.70.360">
    <property type="match status" value="1"/>
</dbReference>
<evidence type="ECO:0000256" key="11">
    <source>
        <dbReference type="ARBA" id="ARBA00051301"/>
    </source>
</evidence>
<evidence type="ECO:0000256" key="5">
    <source>
        <dbReference type="ARBA" id="ARBA00011921"/>
    </source>
</evidence>
<evidence type="ECO:0000256" key="8">
    <source>
        <dbReference type="ARBA" id="ARBA00022801"/>
    </source>
</evidence>
<evidence type="ECO:0000256" key="1">
    <source>
        <dbReference type="ARBA" id="ARBA00001941"/>
    </source>
</evidence>
<evidence type="ECO:0000256" key="10">
    <source>
        <dbReference type="ARBA" id="ARBA00023285"/>
    </source>
</evidence>
<comment type="caution">
    <text evidence="13">The sequence shown here is derived from an EMBL/GenBank/DDBJ whole genome shotgun (WGS) entry which is preliminary data.</text>
</comment>
<proteinExistence type="inferred from homology"/>
<protein>
    <recommendedName>
        <fullName evidence="6">Probable succinyl-diaminopimelate desuccinylase</fullName>
        <ecNumber evidence="5">3.5.1.18</ecNumber>
    </recommendedName>
</protein>
<keyword evidence="10" id="KW-0170">Cobalt</keyword>
<dbReference type="InterPro" id="IPR036264">
    <property type="entry name" value="Bact_exopeptidase_dim_dom"/>
</dbReference>
<dbReference type="GO" id="GO:0046872">
    <property type="term" value="F:metal ion binding"/>
    <property type="evidence" value="ECO:0007669"/>
    <property type="project" value="UniProtKB-KW"/>
</dbReference>
<dbReference type="EMBL" id="JAKRVX010000007">
    <property type="protein sequence ID" value="MCL9818048.1"/>
    <property type="molecule type" value="Genomic_DNA"/>
</dbReference>
<reference evidence="13" key="1">
    <citation type="journal article" date="2022" name="Syst. Appl. Microbiol.">
        <title>Natronocalculus amylovorans gen. nov., sp. nov., and Natranaeroarchaeum aerophilus sp. nov., dominant culturable amylolytic natronoarchaea from hypersaline soda lakes in southwestern Siberia.</title>
        <authorList>
            <person name="Sorokin D.Y."/>
            <person name="Elcheninov A.G."/>
            <person name="Khizhniak T.V."/>
            <person name="Koenen M."/>
            <person name="Bale N.J."/>
            <person name="Damste J.S.S."/>
            <person name="Kublanov I.V."/>
        </authorList>
    </citation>
    <scope>NUCLEOTIDE SEQUENCE</scope>
    <source>
        <strain evidence="13">AArc-St2</strain>
    </source>
</reference>
<organism evidence="13 14">
    <name type="scientific">Natronocalculus amylovorans</name>
    <dbReference type="NCBI Taxonomy" id="2917812"/>
    <lineage>
        <taxon>Archaea</taxon>
        <taxon>Methanobacteriati</taxon>
        <taxon>Methanobacteriota</taxon>
        <taxon>Stenosarchaea group</taxon>
        <taxon>Halobacteria</taxon>
        <taxon>Halobacteriales</taxon>
        <taxon>Haloferacaceae</taxon>
        <taxon>Natronocalculus</taxon>
    </lineage>
</organism>
<comment type="catalytic activity">
    <reaction evidence="11">
        <text>N-succinyl-(2S,6S)-2,6-diaminopimelate + H2O = (2S,6S)-2,6-diaminopimelate + succinate</text>
        <dbReference type="Rhea" id="RHEA:22608"/>
        <dbReference type="ChEBI" id="CHEBI:15377"/>
        <dbReference type="ChEBI" id="CHEBI:30031"/>
        <dbReference type="ChEBI" id="CHEBI:57609"/>
        <dbReference type="ChEBI" id="CHEBI:58087"/>
        <dbReference type="EC" id="3.5.1.18"/>
    </reaction>
</comment>
<evidence type="ECO:0000256" key="3">
    <source>
        <dbReference type="ARBA" id="ARBA00005130"/>
    </source>
</evidence>
<dbReference type="InterPro" id="IPR001261">
    <property type="entry name" value="ArgE/DapE_CS"/>
</dbReference>
<name>A0AAE3FZ34_9EURY</name>
<keyword evidence="14" id="KW-1185">Reference proteome</keyword>
<dbReference type="NCBIfam" id="TIGR01910">
    <property type="entry name" value="DapE-ArgE"/>
    <property type="match status" value="1"/>
</dbReference>
<evidence type="ECO:0000313" key="13">
    <source>
        <dbReference type="EMBL" id="MCL9818048.1"/>
    </source>
</evidence>
<dbReference type="Pfam" id="PF07687">
    <property type="entry name" value="M20_dimer"/>
    <property type="match status" value="1"/>
</dbReference>
<evidence type="ECO:0000256" key="4">
    <source>
        <dbReference type="ARBA" id="ARBA00006247"/>
    </source>
</evidence>
<gene>
    <name evidence="13" type="ORF">AArcSt2_13985</name>
</gene>
<evidence type="ECO:0000256" key="2">
    <source>
        <dbReference type="ARBA" id="ARBA00001947"/>
    </source>
</evidence>
<keyword evidence="7" id="KW-0479">Metal-binding</keyword>
<evidence type="ECO:0000313" key="14">
    <source>
        <dbReference type="Proteomes" id="UP001203207"/>
    </source>
</evidence>